<dbReference type="PANTHER" id="PTHR47994:SF5">
    <property type="entry name" value="F14D16.11-RELATED"/>
    <property type="match status" value="1"/>
</dbReference>
<feature type="domain" description="Myb-like" evidence="9">
    <location>
        <begin position="62"/>
        <end position="112"/>
    </location>
</feature>
<keyword evidence="4" id="KW-0805">Transcription regulation</keyword>
<dbReference type="GO" id="GO:0005634">
    <property type="term" value="C:nucleus"/>
    <property type="evidence" value="ECO:0007669"/>
    <property type="project" value="UniProtKB-SubCell"/>
</dbReference>
<dbReference type="InterPro" id="IPR017930">
    <property type="entry name" value="Myb_dom"/>
</dbReference>
<feature type="domain" description="Myb-like" evidence="9">
    <location>
        <begin position="9"/>
        <end position="61"/>
    </location>
</feature>
<sequence>MGRSPCCEKAHTNKGAWTKEEDQRLVAYIKAHGEGSWRSLPKAAGLQRCGKSCRLRWINYLRPDLKRGNFTEEEDDLIIKLHGLLGNKWSVIAGRLPGRTDNEIKNYWNKHIKRKLLARGIDPKTHHPLSGAAAAAAPSSHPLQDQLAARSSCSPETSGACHSSDDDCGGIDLNLSISLPREPPSPSSLPTTQEAEATSRATVVDVDASSEKN</sequence>
<evidence type="ECO:0000259" key="9">
    <source>
        <dbReference type="PROSITE" id="PS50090"/>
    </source>
</evidence>
<dbReference type="Proteomes" id="UP000275267">
    <property type="component" value="Unassembled WGS sequence"/>
</dbReference>
<dbReference type="Gene3D" id="1.10.10.60">
    <property type="entry name" value="Homeodomain-like"/>
    <property type="match status" value="2"/>
</dbReference>
<dbReference type="GO" id="GO:0003700">
    <property type="term" value="F:DNA-binding transcription factor activity"/>
    <property type="evidence" value="ECO:0007669"/>
    <property type="project" value="UniProtKB-ARBA"/>
</dbReference>
<feature type="domain" description="HTH myb-type" evidence="10">
    <location>
        <begin position="9"/>
        <end position="61"/>
    </location>
</feature>
<dbReference type="GO" id="GO:0000976">
    <property type="term" value="F:transcription cis-regulatory region binding"/>
    <property type="evidence" value="ECO:0007669"/>
    <property type="project" value="UniProtKB-ARBA"/>
</dbReference>
<keyword evidence="6" id="KW-0804">Transcription</keyword>
<evidence type="ECO:0000313" key="12">
    <source>
        <dbReference type="Proteomes" id="UP000275267"/>
    </source>
</evidence>
<dbReference type="STRING" id="4540.A0A3L6T2R3"/>
<evidence type="ECO:0000259" key="10">
    <source>
        <dbReference type="PROSITE" id="PS51294"/>
    </source>
</evidence>
<keyword evidence="2" id="KW-0678">Repressor</keyword>
<dbReference type="PANTHER" id="PTHR47994">
    <property type="entry name" value="F14D16.11-RELATED"/>
    <property type="match status" value="1"/>
</dbReference>
<feature type="domain" description="HTH myb-type" evidence="10">
    <location>
        <begin position="62"/>
        <end position="116"/>
    </location>
</feature>
<dbReference type="CDD" id="cd00167">
    <property type="entry name" value="SANT"/>
    <property type="match status" value="2"/>
</dbReference>
<dbReference type="FunFam" id="1.10.10.60:FF:000157">
    <property type="entry name" value="Myb transcription factor"/>
    <property type="match status" value="1"/>
</dbReference>
<name>A0A3L6T2R3_PANMI</name>
<organism evidence="11 12">
    <name type="scientific">Panicum miliaceum</name>
    <name type="common">Proso millet</name>
    <name type="synonym">Broomcorn millet</name>
    <dbReference type="NCBI Taxonomy" id="4540"/>
    <lineage>
        <taxon>Eukaryota</taxon>
        <taxon>Viridiplantae</taxon>
        <taxon>Streptophyta</taxon>
        <taxon>Embryophyta</taxon>
        <taxon>Tracheophyta</taxon>
        <taxon>Spermatophyta</taxon>
        <taxon>Magnoliopsida</taxon>
        <taxon>Liliopsida</taxon>
        <taxon>Poales</taxon>
        <taxon>Poaceae</taxon>
        <taxon>PACMAD clade</taxon>
        <taxon>Panicoideae</taxon>
        <taxon>Panicodae</taxon>
        <taxon>Paniceae</taxon>
        <taxon>Panicinae</taxon>
        <taxon>Panicum</taxon>
        <taxon>Panicum sect. Panicum</taxon>
    </lineage>
</organism>
<dbReference type="OrthoDB" id="2143914at2759"/>
<feature type="region of interest" description="Disordered" evidence="8">
    <location>
        <begin position="123"/>
        <end position="213"/>
    </location>
</feature>
<evidence type="ECO:0000256" key="1">
    <source>
        <dbReference type="ARBA" id="ARBA00004123"/>
    </source>
</evidence>
<keyword evidence="5" id="KW-0238">DNA-binding</keyword>
<dbReference type="PROSITE" id="PS51294">
    <property type="entry name" value="HTH_MYB"/>
    <property type="match status" value="2"/>
</dbReference>
<evidence type="ECO:0000256" key="3">
    <source>
        <dbReference type="ARBA" id="ARBA00022737"/>
    </source>
</evidence>
<dbReference type="InterPro" id="IPR009057">
    <property type="entry name" value="Homeodomain-like_sf"/>
</dbReference>
<dbReference type="PROSITE" id="PS50090">
    <property type="entry name" value="MYB_LIKE"/>
    <property type="match status" value="2"/>
</dbReference>
<evidence type="ECO:0000313" key="11">
    <source>
        <dbReference type="EMBL" id="RLN31012.1"/>
    </source>
</evidence>
<evidence type="ECO:0000256" key="5">
    <source>
        <dbReference type="ARBA" id="ARBA00023125"/>
    </source>
</evidence>
<evidence type="ECO:0000256" key="8">
    <source>
        <dbReference type="SAM" id="MobiDB-lite"/>
    </source>
</evidence>
<evidence type="ECO:0000256" key="4">
    <source>
        <dbReference type="ARBA" id="ARBA00023015"/>
    </source>
</evidence>
<accession>A0A3L6T2R3</accession>
<comment type="caution">
    <text evidence="11">The sequence shown here is derived from an EMBL/GenBank/DDBJ whole genome shotgun (WGS) entry which is preliminary data.</text>
</comment>
<keyword evidence="7" id="KW-0539">Nucleus</keyword>
<dbReference type="EMBL" id="PQIB02000003">
    <property type="protein sequence ID" value="RLN31012.1"/>
    <property type="molecule type" value="Genomic_DNA"/>
</dbReference>
<feature type="compositionally biased region" description="Polar residues" evidence="8">
    <location>
        <begin position="191"/>
        <end position="201"/>
    </location>
</feature>
<feature type="compositionally biased region" description="Polar residues" evidence="8">
    <location>
        <begin position="149"/>
        <end position="161"/>
    </location>
</feature>
<dbReference type="Pfam" id="PF00249">
    <property type="entry name" value="Myb_DNA-binding"/>
    <property type="match status" value="2"/>
</dbReference>
<gene>
    <name evidence="11" type="ORF">C2845_PM05G04110</name>
</gene>
<dbReference type="InterPro" id="IPR015495">
    <property type="entry name" value="Myb_TF_plants"/>
</dbReference>
<comment type="subcellular location">
    <subcellularLocation>
        <location evidence="1">Nucleus</location>
    </subcellularLocation>
</comment>
<reference evidence="12" key="1">
    <citation type="journal article" date="2019" name="Nat. Commun.">
        <title>The genome of broomcorn millet.</title>
        <authorList>
            <person name="Zou C."/>
            <person name="Miki D."/>
            <person name="Li D."/>
            <person name="Tang Q."/>
            <person name="Xiao L."/>
            <person name="Rajput S."/>
            <person name="Deng P."/>
            <person name="Jia W."/>
            <person name="Huang R."/>
            <person name="Zhang M."/>
            <person name="Sun Y."/>
            <person name="Hu J."/>
            <person name="Fu X."/>
            <person name="Schnable P.S."/>
            <person name="Li F."/>
            <person name="Zhang H."/>
            <person name="Feng B."/>
            <person name="Zhu X."/>
            <person name="Liu R."/>
            <person name="Schnable J.C."/>
            <person name="Zhu J.-K."/>
            <person name="Zhang H."/>
        </authorList>
    </citation>
    <scope>NUCLEOTIDE SEQUENCE [LARGE SCALE GENOMIC DNA]</scope>
</reference>
<dbReference type="SUPFAM" id="SSF46689">
    <property type="entry name" value="Homeodomain-like"/>
    <property type="match status" value="1"/>
</dbReference>
<dbReference type="GO" id="GO:1901141">
    <property type="term" value="P:regulation of lignin biosynthetic process"/>
    <property type="evidence" value="ECO:0007669"/>
    <property type="project" value="UniProtKB-ARBA"/>
</dbReference>
<proteinExistence type="predicted"/>
<dbReference type="AlphaFoldDB" id="A0A3L6T2R3"/>
<evidence type="ECO:0000256" key="7">
    <source>
        <dbReference type="ARBA" id="ARBA00023242"/>
    </source>
</evidence>
<dbReference type="FunFam" id="1.10.10.60:FF:000001">
    <property type="entry name" value="MYB-related transcription factor"/>
    <property type="match status" value="1"/>
</dbReference>
<evidence type="ECO:0000256" key="2">
    <source>
        <dbReference type="ARBA" id="ARBA00022491"/>
    </source>
</evidence>
<keyword evidence="3" id="KW-0677">Repeat</keyword>
<evidence type="ECO:0000256" key="6">
    <source>
        <dbReference type="ARBA" id="ARBA00023163"/>
    </source>
</evidence>
<keyword evidence="12" id="KW-1185">Reference proteome</keyword>
<dbReference type="SMART" id="SM00717">
    <property type="entry name" value="SANT"/>
    <property type="match status" value="2"/>
</dbReference>
<dbReference type="InterPro" id="IPR001005">
    <property type="entry name" value="SANT/Myb"/>
</dbReference>
<protein>
    <submittedName>
        <fullName evidence="11">Myb-related protein Zm38-like</fullName>
    </submittedName>
</protein>